<dbReference type="NCBIfam" id="TIGR00121">
    <property type="entry name" value="birA_ligase"/>
    <property type="match status" value="1"/>
</dbReference>
<dbReference type="EC" id="6.3.4.15" evidence="6"/>
<dbReference type="PANTHER" id="PTHR12835:SF5">
    <property type="entry name" value="BIOTIN--PROTEIN LIGASE"/>
    <property type="match status" value="1"/>
</dbReference>
<keyword evidence="6" id="KW-0804">Transcription</keyword>
<comment type="catalytic activity">
    <reaction evidence="5 6">
        <text>biotin + L-lysyl-[protein] + ATP = N(6)-biotinyl-L-lysyl-[protein] + AMP + diphosphate + H(+)</text>
        <dbReference type="Rhea" id="RHEA:11756"/>
        <dbReference type="Rhea" id="RHEA-COMP:9752"/>
        <dbReference type="Rhea" id="RHEA-COMP:10505"/>
        <dbReference type="ChEBI" id="CHEBI:15378"/>
        <dbReference type="ChEBI" id="CHEBI:29969"/>
        <dbReference type="ChEBI" id="CHEBI:30616"/>
        <dbReference type="ChEBI" id="CHEBI:33019"/>
        <dbReference type="ChEBI" id="CHEBI:57586"/>
        <dbReference type="ChEBI" id="CHEBI:83144"/>
        <dbReference type="ChEBI" id="CHEBI:456215"/>
        <dbReference type="EC" id="6.3.4.15"/>
    </reaction>
</comment>
<feature type="DNA-binding region" description="H-T-H motif" evidence="6">
    <location>
        <begin position="24"/>
        <end position="43"/>
    </location>
</feature>
<dbReference type="InterPro" id="IPR004143">
    <property type="entry name" value="BPL_LPL_catalytic"/>
</dbReference>
<dbReference type="Pfam" id="PF03099">
    <property type="entry name" value="BPL_LplA_LipB"/>
    <property type="match status" value="1"/>
</dbReference>
<comment type="similarity">
    <text evidence="6">Belongs to the biotin--protein ligase family.</text>
</comment>
<dbReference type="OrthoDB" id="9807064at2"/>
<dbReference type="SUPFAM" id="SSF55681">
    <property type="entry name" value="Class II aaRS and biotin synthetases"/>
    <property type="match status" value="1"/>
</dbReference>
<dbReference type="GO" id="GO:0003677">
    <property type="term" value="F:DNA binding"/>
    <property type="evidence" value="ECO:0007669"/>
    <property type="project" value="UniProtKB-UniRule"/>
</dbReference>
<dbReference type="InterPro" id="IPR036390">
    <property type="entry name" value="WH_DNA-bd_sf"/>
</dbReference>
<dbReference type="InterPro" id="IPR013196">
    <property type="entry name" value="HTH_11"/>
</dbReference>
<keyword evidence="1 6" id="KW-0436">Ligase</keyword>
<keyword evidence="6" id="KW-0805">Transcription regulation</keyword>
<accession>A0A545T9H2</accession>
<dbReference type="InterPro" id="IPR003142">
    <property type="entry name" value="BPL_C"/>
</dbReference>
<evidence type="ECO:0000256" key="6">
    <source>
        <dbReference type="HAMAP-Rule" id="MF_00978"/>
    </source>
</evidence>
<dbReference type="InterPro" id="IPR004408">
    <property type="entry name" value="Biotin_CoA_COase_ligase"/>
</dbReference>
<reference evidence="8 9" key="1">
    <citation type="submission" date="2019-06" db="EMBL/GenBank/DDBJ databases">
        <title>Draft genome of Aliikangiella marina GYP-15.</title>
        <authorList>
            <person name="Wang G."/>
        </authorList>
    </citation>
    <scope>NUCLEOTIDE SEQUENCE [LARGE SCALE GENOMIC DNA]</scope>
    <source>
        <strain evidence="8 9">GYP-15</strain>
    </source>
</reference>
<dbReference type="GO" id="GO:0006355">
    <property type="term" value="P:regulation of DNA-templated transcription"/>
    <property type="evidence" value="ECO:0007669"/>
    <property type="project" value="UniProtKB-UniRule"/>
</dbReference>
<dbReference type="RefSeq" id="WP_142942579.1">
    <property type="nucleotide sequence ID" value="NZ_VIKR01000003.1"/>
</dbReference>
<evidence type="ECO:0000313" key="8">
    <source>
        <dbReference type="EMBL" id="TQV73871.1"/>
    </source>
</evidence>
<feature type="domain" description="BPL/LPL catalytic" evidence="7">
    <location>
        <begin position="83"/>
        <end position="263"/>
    </location>
</feature>
<feature type="binding site" evidence="6">
    <location>
        <position position="120"/>
    </location>
    <ligand>
        <name>biotin</name>
        <dbReference type="ChEBI" id="CHEBI:57586"/>
    </ligand>
</feature>
<keyword evidence="6" id="KW-0678">Repressor</keyword>
<dbReference type="Proteomes" id="UP000317839">
    <property type="component" value="Unassembled WGS sequence"/>
</dbReference>
<sequence length="329" mass="36219">MSSKTDMRVDILLRTLADGEFHSGEEIANALGVSRATIWKLMKKLESWQIPLYSVTGKGYKIPGGLELLESSWLREVLTKAGSQFSNIHVLTSVDSTANFIAQHWRENPNKTVVCIAEHQTQGRGRKGRAWISPFAANLYFSIGIQVPLGLSALGGISLAVGISLANTLNRYSNQPIKIKWPNDLLVDNRKLAGILVEASGDSNDKSFLNIGIGLNWNMQTEQGKAIDQPWINLADLVDDSCSRSQILADILLELEQAFDAYQSDGLKIVARQWASLSALYRQPVRIVRTNDQLDGIEIGIESSGALKVATDSGEQIVHSGEVSLRRRH</sequence>
<dbReference type="InterPro" id="IPR030855">
    <property type="entry name" value="Bifunct_BirA"/>
</dbReference>
<feature type="binding site" evidence="6">
    <location>
        <begin position="124"/>
        <end position="126"/>
    </location>
    <ligand>
        <name>biotin</name>
        <dbReference type="ChEBI" id="CHEBI:57586"/>
    </ligand>
</feature>
<organism evidence="8 9">
    <name type="scientific">Aliikangiella marina</name>
    <dbReference type="NCBI Taxonomy" id="1712262"/>
    <lineage>
        <taxon>Bacteria</taxon>
        <taxon>Pseudomonadati</taxon>
        <taxon>Pseudomonadota</taxon>
        <taxon>Gammaproteobacteria</taxon>
        <taxon>Oceanospirillales</taxon>
        <taxon>Pleioneaceae</taxon>
        <taxon>Aliikangiella</taxon>
    </lineage>
</organism>
<dbReference type="EMBL" id="VIKR01000003">
    <property type="protein sequence ID" value="TQV73871.1"/>
    <property type="molecule type" value="Genomic_DNA"/>
</dbReference>
<evidence type="ECO:0000259" key="7">
    <source>
        <dbReference type="PROSITE" id="PS51733"/>
    </source>
</evidence>
<keyword evidence="3 6" id="KW-0067">ATP-binding</keyword>
<dbReference type="AlphaFoldDB" id="A0A545T9H2"/>
<protein>
    <recommendedName>
        <fullName evidence="6">Bifunctional ligase/repressor BirA</fullName>
    </recommendedName>
    <alternativeName>
        <fullName evidence="6">Biotin operon repressor</fullName>
    </alternativeName>
    <alternativeName>
        <fullName evidence="6">Biotin--[acetyl-CoA-carboxylase] ligase</fullName>
        <ecNumber evidence="6">6.3.4.15</ecNumber>
    </alternativeName>
    <alternativeName>
        <fullName evidence="6">Biotin--protein ligase</fullName>
    </alternativeName>
    <alternativeName>
        <fullName evidence="6">Biotin-[acetyl-CoA carboxylase] synthetase</fullName>
    </alternativeName>
</protein>
<evidence type="ECO:0000256" key="5">
    <source>
        <dbReference type="ARBA" id="ARBA00047846"/>
    </source>
</evidence>
<keyword evidence="4 6" id="KW-0092">Biotin</keyword>
<dbReference type="InterPro" id="IPR036388">
    <property type="entry name" value="WH-like_DNA-bd_sf"/>
</dbReference>
<dbReference type="HAMAP" id="MF_00978">
    <property type="entry name" value="Bifunct_BirA"/>
    <property type="match status" value="1"/>
</dbReference>
<dbReference type="GO" id="GO:0005524">
    <property type="term" value="F:ATP binding"/>
    <property type="evidence" value="ECO:0007669"/>
    <property type="project" value="UniProtKB-UniRule"/>
</dbReference>
<keyword evidence="2 6" id="KW-0547">Nucleotide-binding</keyword>
<evidence type="ECO:0000313" key="9">
    <source>
        <dbReference type="Proteomes" id="UP000317839"/>
    </source>
</evidence>
<dbReference type="SUPFAM" id="SSF50037">
    <property type="entry name" value="C-terminal domain of transcriptional repressors"/>
    <property type="match status" value="1"/>
</dbReference>
<dbReference type="CDD" id="cd16442">
    <property type="entry name" value="BPL"/>
    <property type="match status" value="1"/>
</dbReference>
<feature type="binding site" evidence="6">
    <location>
        <position position="191"/>
    </location>
    <ligand>
        <name>biotin</name>
        <dbReference type="ChEBI" id="CHEBI:57586"/>
    </ligand>
</feature>
<keyword evidence="6" id="KW-0238">DNA-binding</keyword>
<dbReference type="GO" id="GO:0004077">
    <property type="term" value="F:biotin--[biotin carboxyl-carrier protein] ligase activity"/>
    <property type="evidence" value="ECO:0007669"/>
    <property type="project" value="UniProtKB-UniRule"/>
</dbReference>
<dbReference type="Pfam" id="PF08279">
    <property type="entry name" value="HTH_11"/>
    <property type="match status" value="1"/>
</dbReference>
<dbReference type="GO" id="GO:0005737">
    <property type="term" value="C:cytoplasm"/>
    <property type="evidence" value="ECO:0007669"/>
    <property type="project" value="TreeGrafter"/>
</dbReference>
<dbReference type="Gene3D" id="1.10.10.10">
    <property type="entry name" value="Winged helix-like DNA-binding domain superfamily/Winged helix DNA-binding domain"/>
    <property type="match status" value="1"/>
</dbReference>
<evidence type="ECO:0000256" key="3">
    <source>
        <dbReference type="ARBA" id="ARBA00022840"/>
    </source>
</evidence>
<comment type="function">
    <text evidence="6">Acts both as a biotin--[acetyl-CoA-carboxylase] ligase and a biotin-operon repressor. In the presence of ATP, BirA activates biotin to form the BirA-biotinyl-5'-adenylate (BirA-bio-5'-AMP or holoBirA) complex. HoloBirA can either transfer the biotinyl moiety to the biotin carboxyl carrier protein (BCCP) subunit of acetyl-CoA carboxylase, or bind to the biotin operator site and inhibit transcription of the operon.</text>
</comment>
<comment type="caution">
    <text evidence="8">The sequence shown here is derived from an EMBL/GenBank/DDBJ whole genome shotgun (WGS) entry which is preliminary data.</text>
</comment>
<evidence type="ECO:0000256" key="4">
    <source>
        <dbReference type="ARBA" id="ARBA00023267"/>
    </source>
</evidence>
<name>A0A545T9H2_9GAMM</name>
<gene>
    <name evidence="6" type="primary">birA</name>
    <name evidence="8" type="ORF">FLL45_13460</name>
</gene>
<dbReference type="Gene3D" id="2.30.30.100">
    <property type="match status" value="1"/>
</dbReference>
<dbReference type="PROSITE" id="PS51733">
    <property type="entry name" value="BPL_LPL_CATALYTIC"/>
    <property type="match status" value="1"/>
</dbReference>
<proteinExistence type="inferred from homology"/>
<dbReference type="InterPro" id="IPR045864">
    <property type="entry name" value="aa-tRNA-synth_II/BPL/LPL"/>
</dbReference>
<dbReference type="Pfam" id="PF02237">
    <property type="entry name" value="BPL_C"/>
    <property type="match status" value="1"/>
</dbReference>
<dbReference type="InterPro" id="IPR008988">
    <property type="entry name" value="Transcriptional_repressor_C"/>
</dbReference>
<dbReference type="Gene3D" id="3.30.930.10">
    <property type="entry name" value="Bira Bifunctional Protein, Domain 2"/>
    <property type="match status" value="1"/>
</dbReference>
<dbReference type="SUPFAM" id="SSF46785">
    <property type="entry name" value="Winged helix' DNA-binding domain"/>
    <property type="match status" value="1"/>
</dbReference>
<keyword evidence="9" id="KW-1185">Reference proteome</keyword>
<comment type="caution">
    <text evidence="6">Lacks conserved residue(s) required for the propagation of feature annotation.</text>
</comment>
<dbReference type="PANTHER" id="PTHR12835">
    <property type="entry name" value="BIOTIN PROTEIN LIGASE"/>
    <property type="match status" value="1"/>
</dbReference>
<evidence type="ECO:0000256" key="2">
    <source>
        <dbReference type="ARBA" id="ARBA00022741"/>
    </source>
</evidence>
<evidence type="ECO:0000256" key="1">
    <source>
        <dbReference type="ARBA" id="ARBA00022598"/>
    </source>
</evidence>